<proteinExistence type="inferred from homology"/>
<gene>
    <name evidence="6" type="primary">HAK5_3</name>
    <name evidence="6" type="ORF">CASFOL_019370</name>
</gene>
<dbReference type="PANTHER" id="PTHR30540">
    <property type="entry name" value="OSMOTIC STRESS POTASSIUM TRANSPORTER"/>
    <property type="match status" value="1"/>
</dbReference>
<organism evidence="6 7">
    <name type="scientific">Castilleja foliolosa</name>
    <dbReference type="NCBI Taxonomy" id="1961234"/>
    <lineage>
        <taxon>Eukaryota</taxon>
        <taxon>Viridiplantae</taxon>
        <taxon>Streptophyta</taxon>
        <taxon>Embryophyta</taxon>
        <taxon>Tracheophyta</taxon>
        <taxon>Spermatophyta</taxon>
        <taxon>Magnoliopsida</taxon>
        <taxon>eudicotyledons</taxon>
        <taxon>Gunneridae</taxon>
        <taxon>Pentapetalae</taxon>
        <taxon>asterids</taxon>
        <taxon>lamiids</taxon>
        <taxon>Lamiales</taxon>
        <taxon>Orobanchaceae</taxon>
        <taxon>Pedicularideae</taxon>
        <taxon>Castillejinae</taxon>
        <taxon>Castilleja</taxon>
    </lineage>
</organism>
<reference evidence="7" key="1">
    <citation type="journal article" date="2024" name="IScience">
        <title>Strigolactones Initiate the Formation of Haustorium-like Structures in Castilleja.</title>
        <authorList>
            <person name="Buerger M."/>
            <person name="Peterson D."/>
            <person name="Chory J."/>
        </authorList>
    </citation>
    <scope>NUCLEOTIDE SEQUENCE [LARGE SCALE GENOMIC DNA]</scope>
</reference>
<keyword evidence="7" id="KW-1185">Reference proteome</keyword>
<protein>
    <submittedName>
        <fullName evidence="6">Potassium transporter 5</fullName>
    </submittedName>
</protein>
<feature type="transmembrane region" description="Helical" evidence="3">
    <location>
        <begin position="132"/>
        <end position="152"/>
    </location>
</feature>
<dbReference type="EMBL" id="JAVIJP010000026">
    <property type="protein sequence ID" value="KAL3637071.1"/>
    <property type="molecule type" value="Genomic_DNA"/>
</dbReference>
<feature type="transmembrane region" description="Helical" evidence="3">
    <location>
        <begin position="164"/>
        <end position="185"/>
    </location>
</feature>
<feature type="transmembrane region" description="Helical" evidence="3">
    <location>
        <begin position="376"/>
        <end position="395"/>
    </location>
</feature>
<comment type="similarity">
    <text evidence="2">Belongs to the HAK/KUP transporter (TC 2.A.72.3) family.</text>
</comment>
<evidence type="ECO:0000256" key="3">
    <source>
        <dbReference type="SAM" id="Phobius"/>
    </source>
</evidence>
<comment type="subcellular location">
    <subcellularLocation>
        <location evidence="1">Cell membrane</location>
        <topology evidence="1">Multi-pass membrane protein</topology>
    </subcellularLocation>
</comment>
<dbReference type="InterPro" id="IPR053951">
    <property type="entry name" value="K_trans_N"/>
</dbReference>
<evidence type="ECO:0000256" key="1">
    <source>
        <dbReference type="ARBA" id="ARBA00004651"/>
    </source>
</evidence>
<dbReference type="GO" id="GO:0005886">
    <property type="term" value="C:plasma membrane"/>
    <property type="evidence" value="ECO:0007669"/>
    <property type="project" value="UniProtKB-SubCell"/>
</dbReference>
<evidence type="ECO:0000256" key="2">
    <source>
        <dbReference type="ARBA" id="ARBA00008440"/>
    </source>
</evidence>
<comment type="caution">
    <text evidence="6">The sequence shown here is derived from an EMBL/GenBank/DDBJ whole genome shotgun (WGS) entry which is preliminary data.</text>
</comment>
<evidence type="ECO:0000313" key="6">
    <source>
        <dbReference type="EMBL" id="KAL3637071.1"/>
    </source>
</evidence>
<keyword evidence="3" id="KW-0472">Membrane</keyword>
<dbReference type="Proteomes" id="UP001632038">
    <property type="component" value="Unassembled WGS sequence"/>
</dbReference>
<feature type="transmembrane region" description="Helical" evidence="3">
    <location>
        <begin position="348"/>
        <end position="369"/>
    </location>
</feature>
<keyword evidence="4" id="KW-0732">Signal</keyword>
<feature type="transmembrane region" description="Helical" evidence="3">
    <location>
        <begin position="197"/>
        <end position="217"/>
    </location>
</feature>
<keyword evidence="3" id="KW-1133">Transmembrane helix</keyword>
<keyword evidence="3" id="KW-0812">Transmembrane</keyword>
<feature type="chain" id="PRO_5044855160" evidence="4">
    <location>
        <begin position="22"/>
        <end position="416"/>
    </location>
</feature>
<dbReference type="InterPro" id="IPR003855">
    <property type="entry name" value="K+_transporter"/>
</dbReference>
<name>A0ABD3D463_9LAMI</name>
<dbReference type="Pfam" id="PF02705">
    <property type="entry name" value="K_trans"/>
    <property type="match status" value="2"/>
</dbReference>
<dbReference type="AlphaFoldDB" id="A0ABD3D463"/>
<evidence type="ECO:0000259" key="5">
    <source>
        <dbReference type="Pfam" id="PF02705"/>
    </source>
</evidence>
<feature type="transmembrane region" description="Helical" evidence="3">
    <location>
        <begin position="289"/>
        <end position="309"/>
    </location>
</feature>
<feature type="signal peptide" evidence="4">
    <location>
        <begin position="1"/>
        <end position="21"/>
    </location>
</feature>
<feature type="transmembrane region" description="Helical" evidence="3">
    <location>
        <begin position="321"/>
        <end position="342"/>
    </location>
</feature>
<feature type="transmembrane region" description="Helical" evidence="3">
    <location>
        <begin position="237"/>
        <end position="264"/>
    </location>
</feature>
<evidence type="ECO:0000256" key="4">
    <source>
        <dbReference type="SAM" id="SignalP"/>
    </source>
</evidence>
<feature type="transmembrane region" description="Helical" evidence="3">
    <location>
        <begin position="93"/>
        <end position="112"/>
    </location>
</feature>
<feature type="domain" description="K+ potassium transporter integral membrane" evidence="5">
    <location>
        <begin position="29"/>
        <end position="157"/>
    </location>
</feature>
<feature type="domain" description="K+ potassium transporter integral membrane" evidence="5">
    <location>
        <begin position="164"/>
        <end position="409"/>
    </location>
</feature>
<dbReference type="PANTHER" id="PTHR30540:SF94">
    <property type="entry name" value="POTASSIUM TRANSPORTER 5"/>
    <property type="match status" value="1"/>
</dbReference>
<evidence type="ECO:0000313" key="7">
    <source>
        <dbReference type="Proteomes" id="UP001632038"/>
    </source>
</evidence>
<accession>A0ABD3D463</accession>
<sequence>MAASWVTTLNLAFQSLGVIYGDIGTSPLANDNGDGGTFALYSLICRYMKVSFIPNDQPEDTQLSNYRLELPSDNLCRPQKIKEKLEKNKIDKLLLFLSTILGTSMVIGDGVLTPCISVLSAVGGIKDLNQDGVVYISITILIILFCVQRFGIDKIGTSKEMVRTDGYISLGGAVLCITGTEAMFADLGHFNVPTVQISFSGIVFPALLTAYIGQAAYLTKFPTQIGHTFYNSIPDPLYWPTFVVANAAAVIASQAMISGSFAIVSQSPSLRCFPRVKVVHTSPKYEGQVYIPEINYLLMIACVIVTYGFKTTEKIGNAYGIAVVAVMLITTSLITLIMLVIWKTKIWLAFSFFVVFISIELVYFSSVLYKFTQGGYLPLAFSLVLMIMMGVYHYAQQQRYMFELNNKVSSVYVVRI</sequence>